<accession>A0A6H0KKR4</accession>
<sequence>MKILLQIIFTLIASVCISCNDSEAIAGKPEARIAQFTLQCGDTYYRGNINDESKVIRISGITSRKAITGVNYQLSGGSKHLPRSPESEALGNRTAVHRDKQRQSANL</sequence>
<feature type="region of interest" description="Disordered" evidence="1">
    <location>
        <begin position="75"/>
        <end position="107"/>
    </location>
</feature>
<evidence type="ECO:0000313" key="3">
    <source>
        <dbReference type="Proteomes" id="UP000501780"/>
    </source>
</evidence>
<evidence type="ECO:0000256" key="1">
    <source>
        <dbReference type="SAM" id="MobiDB-lite"/>
    </source>
</evidence>
<proteinExistence type="predicted"/>
<reference evidence="2 3" key="1">
    <citation type="submission" date="2020-03" db="EMBL/GenBank/DDBJ databases">
        <title>Genomic analysis of Bacteroides faecium CBA7301.</title>
        <authorList>
            <person name="Kim J."/>
            <person name="Roh S.W."/>
        </authorList>
    </citation>
    <scope>NUCLEOTIDE SEQUENCE [LARGE SCALE GENOMIC DNA]</scope>
    <source>
        <strain evidence="2 3">CBA7301</strain>
    </source>
</reference>
<protein>
    <submittedName>
        <fullName evidence="2">DUF4971 domain-containing protein</fullName>
    </submittedName>
</protein>
<dbReference type="Proteomes" id="UP000501780">
    <property type="component" value="Chromosome"/>
</dbReference>
<feature type="compositionally biased region" description="Basic and acidic residues" evidence="1">
    <location>
        <begin position="96"/>
        <end position="107"/>
    </location>
</feature>
<evidence type="ECO:0000313" key="2">
    <source>
        <dbReference type="EMBL" id="QIU93168.1"/>
    </source>
</evidence>
<gene>
    <name evidence="2" type="ORF">BacF7301_02970</name>
</gene>
<dbReference type="KEGG" id="bfc:BacF7301_02970"/>
<name>A0A6H0KKR4_9BACE</name>
<dbReference type="EMBL" id="CP050831">
    <property type="protein sequence ID" value="QIU93168.1"/>
    <property type="molecule type" value="Genomic_DNA"/>
</dbReference>
<dbReference type="RefSeq" id="WP_167960050.1">
    <property type="nucleotide sequence ID" value="NZ_CP050831.1"/>
</dbReference>
<dbReference type="AlphaFoldDB" id="A0A6H0KKR4"/>
<organism evidence="2 3">
    <name type="scientific">Bacteroides faecium</name>
    <dbReference type="NCBI Taxonomy" id="2715212"/>
    <lineage>
        <taxon>Bacteria</taxon>
        <taxon>Pseudomonadati</taxon>
        <taxon>Bacteroidota</taxon>
        <taxon>Bacteroidia</taxon>
        <taxon>Bacteroidales</taxon>
        <taxon>Bacteroidaceae</taxon>
        <taxon>Bacteroides</taxon>
    </lineage>
</organism>
<keyword evidence="3" id="KW-1185">Reference proteome</keyword>